<evidence type="ECO:0000313" key="3">
    <source>
        <dbReference type="Proteomes" id="UP000636479"/>
    </source>
</evidence>
<gene>
    <name evidence="2" type="ORF">MIND_00831200</name>
</gene>
<feature type="compositionally biased region" description="Polar residues" evidence="1">
    <location>
        <begin position="46"/>
        <end position="55"/>
    </location>
</feature>
<proteinExistence type="predicted"/>
<reference evidence="2" key="1">
    <citation type="submission" date="2020-05" db="EMBL/GenBank/DDBJ databases">
        <title>Mycena genomes resolve the evolution of fungal bioluminescence.</title>
        <authorList>
            <person name="Tsai I.J."/>
        </authorList>
    </citation>
    <scope>NUCLEOTIDE SEQUENCE</scope>
    <source>
        <strain evidence="2">171206Taipei</strain>
    </source>
</reference>
<dbReference type="AlphaFoldDB" id="A0A8H6SFV8"/>
<feature type="region of interest" description="Disordered" evidence="1">
    <location>
        <begin position="1"/>
        <end position="55"/>
    </location>
</feature>
<dbReference type="Proteomes" id="UP000636479">
    <property type="component" value="Unassembled WGS sequence"/>
</dbReference>
<keyword evidence="3" id="KW-1185">Reference proteome</keyword>
<protein>
    <submittedName>
        <fullName evidence="2">Uncharacterized protein</fullName>
    </submittedName>
</protein>
<evidence type="ECO:0000256" key="1">
    <source>
        <dbReference type="SAM" id="MobiDB-lite"/>
    </source>
</evidence>
<sequence>MGKSAKLHKRTQKKTAKTASNPGATVVNKPHAQAQTAKKKAVLKQGQKSKASTSHVLGGADYVDLMMGSRKRAREEAARLPQDTE</sequence>
<evidence type="ECO:0000313" key="2">
    <source>
        <dbReference type="EMBL" id="KAF7298835.1"/>
    </source>
</evidence>
<name>A0A8H6SFV8_9AGAR</name>
<feature type="compositionally biased region" description="Basic residues" evidence="1">
    <location>
        <begin position="1"/>
        <end position="16"/>
    </location>
</feature>
<organism evidence="2 3">
    <name type="scientific">Mycena indigotica</name>
    <dbReference type="NCBI Taxonomy" id="2126181"/>
    <lineage>
        <taxon>Eukaryota</taxon>
        <taxon>Fungi</taxon>
        <taxon>Dikarya</taxon>
        <taxon>Basidiomycota</taxon>
        <taxon>Agaricomycotina</taxon>
        <taxon>Agaricomycetes</taxon>
        <taxon>Agaricomycetidae</taxon>
        <taxon>Agaricales</taxon>
        <taxon>Marasmiineae</taxon>
        <taxon>Mycenaceae</taxon>
        <taxon>Mycena</taxon>
    </lineage>
</organism>
<accession>A0A8H6SFV8</accession>
<comment type="caution">
    <text evidence="2">The sequence shown here is derived from an EMBL/GenBank/DDBJ whole genome shotgun (WGS) entry which is preliminary data.</text>
</comment>
<dbReference type="OrthoDB" id="3238347at2759"/>
<dbReference type="GeneID" id="59347497"/>
<dbReference type="EMBL" id="JACAZF010000007">
    <property type="protein sequence ID" value="KAF7298835.1"/>
    <property type="molecule type" value="Genomic_DNA"/>
</dbReference>
<dbReference type="RefSeq" id="XP_037218223.1">
    <property type="nucleotide sequence ID" value="XM_037364981.1"/>
</dbReference>